<feature type="coiled-coil region" evidence="1">
    <location>
        <begin position="398"/>
        <end position="425"/>
    </location>
</feature>
<dbReference type="AlphaFoldDB" id="A0A9P8ECT8"/>
<sequence>MLQIRHHHGGGPFDFGQNTRLLSSASADPNQAHSHARKAAVETSKSHLAVAATEHLAAAEQYAKAQPSTSDPEALRMLKLLEEHHRQLAHIIQSKHTIAKAVQDAHHVDSAESETSVPIASPPIAPSSGPPPPVARIHPSRRESSPALAKDIATRRGIPQQPSLLNPRKIAPSTTAPTAPSVDRRAPSTSASTVALAQSKDQDDGFSRFYSNWTTGPLSRLSSMLAFTALPLTDTPEPDSPTFSRHQKTSARASNDPDVKNLISPAALNALQQHGHIGPGESFYVIPTSGGTASYANIVTREQRYARRQHLSNISEDDPAEFVDAQETQPTKQPNRGLISEREEELQLQNDTLKQALDHVSHRLQAFESHAQDASMAALTHSVASVRTTHSAVPSNTSRQSDDELQAALKEIKRLEHDNAKFRAYYSKLKDSAKARRAESKG</sequence>
<dbReference type="Gene3D" id="1.20.58.80">
    <property type="entry name" value="Phosphotransferase system, lactose/cellobiose-type IIA subunit"/>
    <property type="match status" value="1"/>
</dbReference>
<reference evidence="3" key="1">
    <citation type="journal article" date="2021" name="J Fungi (Basel)">
        <title>Virulence traits and population genomics of the black yeast Aureobasidium melanogenum.</title>
        <authorList>
            <person name="Cernosa A."/>
            <person name="Sun X."/>
            <person name="Gostincar C."/>
            <person name="Fang C."/>
            <person name="Gunde-Cimerman N."/>
            <person name="Song Z."/>
        </authorList>
    </citation>
    <scope>NUCLEOTIDE SEQUENCE</scope>
    <source>
        <strain evidence="3">EXF-9911</strain>
    </source>
</reference>
<evidence type="ECO:0000313" key="3">
    <source>
        <dbReference type="EMBL" id="KAG9687551.1"/>
    </source>
</evidence>
<reference evidence="3" key="2">
    <citation type="submission" date="2021-08" db="EMBL/GenBank/DDBJ databases">
        <authorList>
            <person name="Gostincar C."/>
            <person name="Sun X."/>
            <person name="Song Z."/>
            <person name="Gunde-Cimerman N."/>
        </authorList>
    </citation>
    <scope>NUCLEOTIDE SEQUENCE</scope>
    <source>
        <strain evidence="3">EXF-9911</strain>
    </source>
</reference>
<proteinExistence type="predicted"/>
<comment type="caution">
    <text evidence="3">The sequence shown here is derived from an EMBL/GenBank/DDBJ whole genome shotgun (WGS) entry which is preliminary data.</text>
</comment>
<feature type="compositionally biased region" description="Pro residues" evidence="2">
    <location>
        <begin position="120"/>
        <end position="134"/>
    </location>
</feature>
<feature type="region of interest" description="Disordered" evidence="2">
    <location>
        <begin position="232"/>
        <end position="258"/>
    </location>
</feature>
<gene>
    <name evidence="3" type="ORF">KCU76_g10246</name>
</gene>
<feature type="non-terminal residue" evidence="3">
    <location>
        <position position="442"/>
    </location>
</feature>
<evidence type="ECO:0000313" key="4">
    <source>
        <dbReference type="Proteomes" id="UP000779574"/>
    </source>
</evidence>
<name>A0A9P8ECT8_AURME</name>
<evidence type="ECO:0000256" key="2">
    <source>
        <dbReference type="SAM" id="MobiDB-lite"/>
    </source>
</evidence>
<dbReference type="EMBL" id="JAHFXF010000449">
    <property type="protein sequence ID" value="KAG9687551.1"/>
    <property type="molecule type" value="Genomic_DNA"/>
</dbReference>
<feature type="region of interest" description="Disordered" evidence="2">
    <location>
        <begin position="1"/>
        <end position="20"/>
    </location>
</feature>
<keyword evidence="1" id="KW-0175">Coiled coil</keyword>
<feature type="compositionally biased region" description="Polar residues" evidence="2">
    <location>
        <begin position="187"/>
        <end position="196"/>
    </location>
</feature>
<feature type="region of interest" description="Disordered" evidence="2">
    <location>
        <begin position="106"/>
        <end position="200"/>
    </location>
</feature>
<dbReference type="Proteomes" id="UP000779574">
    <property type="component" value="Unassembled WGS sequence"/>
</dbReference>
<evidence type="ECO:0000256" key="1">
    <source>
        <dbReference type="SAM" id="Coils"/>
    </source>
</evidence>
<dbReference type="PANTHER" id="PTHR40130">
    <property type="entry name" value="EXPRESSED PROTEIN"/>
    <property type="match status" value="1"/>
</dbReference>
<accession>A0A9P8ECT8</accession>
<dbReference type="PANTHER" id="PTHR40130:SF1">
    <property type="entry name" value="SPINDLE POLE BODY-ASSOCIATED PROTEIN CUT12 DOMAIN-CONTAINING PROTEIN"/>
    <property type="match status" value="1"/>
</dbReference>
<feature type="region of interest" description="Disordered" evidence="2">
    <location>
        <begin position="312"/>
        <end position="339"/>
    </location>
</feature>
<protein>
    <submittedName>
        <fullName evidence="3">Uncharacterized protein</fullName>
    </submittedName>
</protein>
<organism evidence="3 4">
    <name type="scientific">Aureobasidium melanogenum</name>
    <name type="common">Aureobasidium pullulans var. melanogenum</name>
    <dbReference type="NCBI Taxonomy" id="46634"/>
    <lineage>
        <taxon>Eukaryota</taxon>
        <taxon>Fungi</taxon>
        <taxon>Dikarya</taxon>
        <taxon>Ascomycota</taxon>
        <taxon>Pezizomycotina</taxon>
        <taxon>Dothideomycetes</taxon>
        <taxon>Dothideomycetidae</taxon>
        <taxon>Dothideales</taxon>
        <taxon>Saccotheciaceae</taxon>
        <taxon>Aureobasidium</taxon>
    </lineage>
</organism>